<gene>
    <name evidence="6" type="ORF">BFS35_004950</name>
</gene>
<evidence type="ECO:0000256" key="3">
    <source>
        <dbReference type="ARBA" id="ARBA00022691"/>
    </source>
</evidence>
<dbReference type="Proteomes" id="UP000229523">
    <property type="component" value="Unassembled WGS sequence"/>
</dbReference>
<name>A0A2G5NMI3_9STAP</name>
<dbReference type="Pfam" id="PF17785">
    <property type="entry name" value="PUA_3"/>
    <property type="match status" value="1"/>
</dbReference>
<evidence type="ECO:0000313" key="6">
    <source>
        <dbReference type="EMBL" id="RAI83040.1"/>
    </source>
</evidence>
<dbReference type="PANTHER" id="PTHR43042">
    <property type="entry name" value="SAM-DEPENDENT METHYLTRANSFERASE"/>
    <property type="match status" value="1"/>
</dbReference>
<dbReference type="InterPro" id="IPR041532">
    <property type="entry name" value="RlmI-like_PUA"/>
</dbReference>
<feature type="domain" description="RlmI-like PUA" evidence="5">
    <location>
        <begin position="4"/>
        <end position="65"/>
    </location>
</feature>
<protein>
    <submittedName>
        <fullName evidence="6">Class I SAM-dependent rRNA methyltransferase</fullName>
    </submittedName>
</protein>
<dbReference type="InterPro" id="IPR036974">
    <property type="entry name" value="PUA_sf"/>
</dbReference>
<dbReference type="Gene3D" id="2.30.130.10">
    <property type="entry name" value="PUA domain"/>
    <property type="match status" value="1"/>
</dbReference>
<proteinExistence type="predicted"/>
<keyword evidence="7" id="KW-1185">Reference proteome</keyword>
<evidence type="ECO:0000259" key="4">
    <source>
        <dbReference type="Pfam" id="PF10672"/>
    </source>
</evidence>
<dbReference type="InterPro" id="IPR015947">
    <property type="entry name" value="PUA-like_sf"/>
</dbReference>
<dbReference type="Gene3D" id="3.40.50.150">
    <property type="entry name" value="Vaccinia Virus protein VP39"/>
    <property type="match status" value="1"/>
</dbReference>
<dbReference type="GO" id="GO:0003723">
    <property type="term" value="F:RNA binding"/>
    <property type="evidence" value="ECO:0007669"/>
    <property type="project" value="InterPro"/>
</dbReference>
<evidence type="ECO:0000256" key="2">
    <source>
        <dbReference type="ARBA" id="ARBA00022679"/>
    </source>
</evidence>
<dbReference type="RefSeq" id="WP_099580674.1">
    <property type="nucleotide sequence ID" value="NZ_MJBI02000001.1"/>
</dbReference>
<evidence type="ECO:0000256" key="1">
    <source>
        <dbReference type="ARBA" id="ARBA00022603"/>
    </source>
</evidence>
<comment type="caution">
    <text evidence="6">The sequence shown here is derived from an EMBL/GenBank/DDBJ whole genome shotgun (WGS) entry which is preliminary data.</text>
</comment>
<dbReference type="CDD" id="cd11572">
    <property type="entry name" value="RlmI_M_like"/>
    <property type="match status" value="1"/>
</dbReference>
<sequence>MKSVLLKKNKQEKFKQGYLLIENDDIYQKDDIHEGELFTVQSDTGQHLGTFYCGLQNRGFGWKVSDGYVSALETSYFTDLFETAKDFRASLFNATDTNAFRLYNGEGDGLGGFTIDNYDGHLLIQWYSKGIYQFKTVIVEAIQQIFEYKSIFEKLRYDKNVTTYQITDGTVEFPIMILENNLNYMIDLNDGAMTGLFLDQRDVRKKLLKLETKGNDFLNLFAYSGGFSIAAATNSYKTTNVDIAKRSIELMEQNFAINELPLESQKFYTLDAFDALKYFARHLKTFDAIIIDPPSFSRNKKKVFSVKDNYHELIEAAVPLVNYNGYLILSTNASNVPLKQFKKMITDTLTPLCQFEIESIMGLPKDFKTTDKYKASKYLKVITIKILSE</sequence>
<dbReference type="InterPro" id="IPR019614">
    <property type="entry name" value="SAM-dep_methyl-trfase"/>
</dbReference>
<keyword evidence="2" id="KW-0808">Transferase</keyword>
<dbReference type="EMBL" id="MJBI02000001">
    <property type="protein sequence ID" value="RAI83040.1"/>
    <property type="molecule type" value="Genomic_DNA"/>
</dbReference>
<dbReference type="SUPFAM" id="SSF53335">
    <property type="entry name" value="S-adenosyl-L-methionine-dependent methyltransferases"/>
    <property type="match status" value="1"/>
</dbReference>
<dbReference type="GO" id="GO:0032259">
    <property type="term" value="P:methylation"/>
    <property type="evidence" value="ECO:0007669"/>
    <property type="project" value="UniProtKB-KW"/>
</dbReference>
<dbReference type="GO" id="GO:0008168">
    <property type="term" value="F:methyltransferase activity"/>
    <property type="evidence" value="ECO:0007669"/>
    <property type="project" value="UniProtKB-KW"/>
</dbReference>
<dbReference type="CDD" id="cd02440">
    <property type="entry name" value="AdoMet_MTases"/>
    <property type="match status" value="1"/>
</dbReference>
<accession>A0A2G5NMI3</accession>
<keyword evidence="1 6" id="KW-0489">Methyltransferase</keyword>
<reference evidence="6 7" key="1">
    <citation type="journal article" date="2018" name="Front. Microbiol.">
        <title>Description and Comparative Genomics of Macrococcus caseolyticus subsp. hominis subsp. nov., Macrococcus goetzii sp. nov., Macrococcus epidermidis sp. nov., and Macrococcus bohemicus sp. nov., Novel Macrococci From Human Clinical Material With Virulence Potential and Suspected Uptake of Foreign DNA by Natural Transformation.</title>
        <authorList>
            <person name="Maslanova I."/>
            <person name="Wertheimer Z."/>
            <person name="Sedlacek I."/>
            <person name="Svec P."/>
            <person name="Indrakova A."/>
            <person name="Kovarovic V."/>
            <person name="Schumann P."/>
            <person name="Sproer C."/>
            <person name="Kralova S."/>
            <person name="Sedo O."/>
            <person name="Kristofova L."/>
            <person name="Vrbovska V."/>
            <person name="Fuzik T."/>
            <person name="Petras P."/>
            <person name="Zdrahal Z."/>
            <person name="Ruzickova V."/>
            <person name="Doskar J."/>
            <person name="Pantucek R."/>
        </authorList>
    </citation>
    <scope>NUCLEOTIDE SEQUENCE [LARGE SCALE GENOMIC DNA]</scope>
    <source>
        <strain evidence="6 7">CCM 4927</strain>
    </source>
</reference>
<organism evidence="6 7">
    <name type="scientific">Macrococcoides goetzii</name>
    <dbReference type="NCBI Taxonomy" id="1891097"/>
    <lineage>
        <taxon>Bacteria</taxon>
        <taxon>Bacillati</taxon>
        <taxon>Bacillota</taxon>
        <taxon>Bacilli</taxon>
        <taxon>Bacillales</taxon>
        <taxon>Staphylococcaceae</taxon>
        <taxon>Macrococcoides</taxon>
    </lineage>
</organism>
<evidence type="ECO:0000259" key="5">
    <source>
        <dbReference type="Pfam" id="PF17785"/>
    </source>
</evidence>
<dbReference type="SUPFAM" id="SSF88697">
    <property type="entry name" value="PUA domain-like"/>
    <property type="match status" value="1"/>
</dbReference>
<dbReference type="PANTHER" id="PTHR43042:SF3">
    <property type="entry name" value="RIBOSOMAL RNA LARGE SUBUNIT METHYLTRANSFERASE YWBD-RELATED"/>
    <property type="match status" value="1"/>
</dbReference>
<dbReference type="Pfam" id="PF10672">
    <property type="entry name" value="Methyltrans_SAM"/>
    <property type="match status" value="1"/>
</dbReference>
<feature type="domain" description="S-adenosylmethionine-dependent methyltransferase" evidence="4">
    <location>
        <begin position="175"/>
        <end position="332"/>
    </location>
</feature>
<dbReference type="AlphaFoldDB" id="A0A2G5NMI3"/>
<keyword evidence="3" id="KW-0949">S-adenosyl-L-methionine</keyword>
<evidence type="ECO:0000313" key="7">
    <source>
        <dbReference type="Proteomes" id="UP000229523"/>
    </source>
</evidence>
<dbReference type="InterPro" id="IPR029063">
    <property type="entry name" value="SAM-dependent_MTases_sf"/>
</dbReference>
<dbReference type="Gene3D" id="3.30.750.80">
    <property type="entry name" value="RNA methyltransferase domain (HRMD) like"/>
    <property type="match status" value="1"/>
</dbReference>